<evidence type="ECO:0000313" key="2">
    <source>
        <dbReference type="EMBL" id="OHA03489.1"/>
    </source>
</evidence>
<organism evidence="2 3">
    <name type="scientific">Candidatus Sungbacteria bacterium RIFCSPHIGHO2_02_FULL_52_23</name>
    <dbReference type="NCBI Taxonomy" id="1802274"/>
    <lineage>
        <taxon>Bacteria</taxon>
        <taxon>Candidatus Sungiibacteriota</taxon>
    </lineage>
</organism>
<gene>
    <name evidence="2" type="ORF">A3J58_03185</name>
</gene>
<evidence type="ECO:0000313" key="3">
    <source>
        <dbReference type="Proteomes" id="UP000178510"/>
    </source>
</evidence>
<dbReference type="STRING" id="1802274.A3J58_03185"/>
<reference evidence="2 3" key="1">
    <citation type="journal article" date="2016" name="Nat. Commun.">
        <title>Thousands of microbial genomes shed light on interconnected biogeochemical processes in an aquifer system.</title>
        <authorList>
            <person name="Anantharaman K."/>
            <person name="Brown C.T."/>
            <person name="Hug L.A."/>
            <person name="Sharon I."/>
            <person name="Castelle C.J."/>
            <person name="Probst A.J."/>
            <person name="Thomas B.C."/>
            <person name="Singh A."/>
            <person name="Wilkins M.J."/>
            <person name="Karaoz U."/>
            <person name="Brodie E.L."/>
            <person name="Williams K.H."/>
            <person name="Hubbard S.S."/>
            <person name="Banfield J.F."/>
        </authorList>
    </citation>
    <scope>NUCLEOTIDE SEQUENCE [LARGE SCALE GENOMIC DNA]</scope>
</reference>
<dbReference type="Proteomes" id="UP000178510">
    <property type="component" value="Unassembled WGS sequence"/>
</dbReference>
<dbReference type="EMBL" id="MHQM01000025">
    <property type="protein sequence ID" value="OHA03489.1"/>
    <property type="molecule type" value="Genomic_DNA"/>
</dbReference>
<dbReference type="InterPro" id="IPR018874">
    <property type="entry name" value="Phage_Mx8_p63_C"/>
</dbReference>
<sequence>MEKNIPKAWGSGPITLNGVEIHCAVLEDGTPILNKGRMMKALGRAWRGKSRSDKPTFIGAINLQPFIRPELGELLKGVKFFDGGRLATGYDAKILPMICRVYRDAERADVLTPNQLPTARVCETMADAFSAVGITALIYEQLGYEKFKHPEAFKMLIESYLEAEVRKWMKEFPDELFYQMDRIYGNQPTTSRNRPQYYAKFIRKYIYEPFEKGEVLKLLDARNPQNEKGTRKYRHHSLTSEKVGLPALRSQIWQVIATLKISANKTKYENNYARMMGQAYQADLWDS</sequence>
<protein>
    <recommendedName>
        <fullName evidence="1">Bacteriophage Mx8 p63 C-terminal domain-containing protein</fullName>
    </recommendedName>
</protein>
<dbReference type="AlphaFoldDB" id="A0A1G2KYF0"/>
<feature type="domain" description="Bacteriophage Mx8 p63 C-terminal" evidence="1">
    <location>
        <begin position="156"/>
        <end position="248"/>
    </location>
</feature>
<name>A0A1G2KYF0_9BACT</name>
<accession>A0A1G2KYF0</accession>
<proteinExistence type="predicted"/>
<evidence type="ECO:0000259" key="1">
    <source>
        <dbReference type="Pfam" id="PF10546"/>
    </source>
</evidence>
<dbReference type="Pfam" id="PF10546">
    <property type="entry name" value="P63C"/>
    <property type="match status" value="1"/>
</dbReference>
<comment type="caution">
    <text evidence="2">The sequence shown here is derived from an EMBL/GenBank/DDBJ whole genome shotgun (WGS) entry which is preliminary data.</text>
</comment>